<feature type="compositionally biased region" description="Polar residues" evidence="1">
    <location>
        <begin position="67"/>
        <end position="79"/>
    </location>
</feature>
<dbReference type="Proteomes" id="UP000030988">
    <property type="component" value="Unassembled WGS sequence"/>
</dbReference>
<organism evidence="2 3">
    <name type="scientific">Croceibacterium mercuriale</name>
    <dbReference type="NCBI Taxonomy" id="1572751"/>
    <lineage>
        <taxon>Bacteria</taxon>
        <taxon>Pseudomonadati</taxon>
        <taxon>Pseudomonadota</taxon>
        <taxon>Alphaproteobacteria</taxon>
        <taxon>Sphingomonadales</taxon>
        <taxon>Erythrobacteraceae</taxon>
        <taxon>Croceibacterium</taxon>
    </lineage>
</organism>
<evidence type="ECO:0000313" key="2">
    <source>
        <dbReference type="EMBL" id="KHL24842.1"/>
    </source>
</evidence>
<sequence length="79" mass="8386">MALLRMAALGAAGYGLYKYMTGEKRNHAAFAKGENTDDNFAQFRSSGPAAMAGGKNAEWDATDESSDQSFPASDPPSTY</sequence>
<feature type="region of interest" description="Disordered" evidence="1">
    <location>
        <begin position="40"/>
        <end position="79"/>
    </location>
</feature>
<proteinExistence type="predicted"/>
<evidence type="ECO:0000256" key="1">
    <source>
        <dbReference type="SAM" id="MobiDB-lite"/>
    </source>
</evidence>
<protein>
    <submittedName>
        <fullName evidence="2">Uncharacterized protein</fullName>
    </submittedName>
</protein>
<keyword evidence="3" id="KW-1185">Reference proteome</keyword>
<dbReference type="AlphaFoldDB" id="A0A0B2BXW2"/>
<dbReference type="RefSeq" id="WP_039097305.1">
    <property type="nucleotide sequence ID" value="NZ_JTDN01000002.1"/>
</dbReference>
<name>A0A0B2BXW2_9SPHN</name>
<dbReference type="EMBL" id="JTDN01000002">
    <property type="protein sequence ID" value="KHL24842.1"/>
    <property type="molecule type" value="Genomic_DNA"/>
</dbReference>
<dbReference type="OrthoDB" id="7873635at2"/>
<evidence type="ECO:0000313" key="3">
    <source>
        <dbReference type="Proteomes" id="UP000030988"/>
    </source>
</evidence>
<reference evidence="2 3" key="1">
    <citation type="submission" date="2014-11" db="EMBL/GenBank/DDBJ databases">
        <title>Draft genome sequence of Kirrobacter mercurialis.</title>
        <authorList>
            <person name="Coil D.A."/>
            <person name="Eisen J.A."/>
        </authorList>
    </citation>
    <scope>NUCLEOTIDE SEQUENCE [LARGE SCALE GENOMIC DNA]</scope>
    <source>
        <strain evidence="2 3">Coronado</strain>
    </source>
</reference>
<comment type="caution">
    <text evidence="2">The sequence shown here is derived from an EMBL/GenBank/DDBJ whole genome shotgun (WGS) entry which is preliminary data.</text>
</comment>
<accession>A0A0B2BXW2</accession>
<gene>
    <name evidence="2" type="ORF">PK98_13225</name>
</gene>